<comment type="caution">
    <text evidence="1">The sequence shown here is derived from an EMBL/GenBank/DDBJ whole genome shotgun (WGS) entry which is preliminary data.</text>
</comment>
<evidence type="ECO:0000313" key="2">
    <source>
        <dbReference type="Proteomes" id="UP000095463"/>
    </source>
</evidence>
<proteinExistence type="predicted"/>
<protein>
    <recommendedName>
        <fullName evidence="3">DUF3126 domain-containing protein</fullName>
    </recommendedName>
</protein>
<keyword evidence="2" id="KW-1185">Reference proteome</keyword>
<organism evidence="1 2">
    <name type="scientific">Devosia insulae DS-56</name>
    <dbReference type="NCBI Taxonomy" id="1116389"/>
    <lineage>
        <taxon>Bacteria</taxon>
        <taxon>Pseudomonadati</taxon>
        <taxon>Pseudomonadota</taxon>
        <taxon>Alphaproteobacteria</taxon>
        <taxon>Hyphomicrobiales</taxon>
        <taxon>Devosiaceae</taxon>
        <taxon>Devosia</taxon>
    </lineage>
</organism>
<sequence>MNHPEIIKLQKFLQQKFGNRNIDVRPRNKQNDSVEVYLGEEFLGLIYVDDEDGDRSYNFQMAILDVDLDEIH</sequence>
<name>A0A1E5XV21_9HYPH</name>
<dbReference type="AlphaFoldDB" id="A0A1E5XV21"/>
<dbReference type="OrthoDB" id="7632283at2"/>
<gene>
    <name evidence="1" type="ORF">VW23_011440</name>
</gene>
<evidence type="ECO:0008006" key="3">
    <source>
        <dbReference type="Google" id="ProtNLM"/>
    </source>
</evidence>
<evidence type="ECO:0000313" key="1">
    <source>
        <dbReference type="EMBL" id="OEO32429.1"/>
    </source>
</evidence>
<accession>A0A1E5XV21</accession>
<reference evidence="1 2" key="1">
    <citation type="journal article" date="2015" name="Genome Announc.">
        <title>Genome Assemblies of Three Soil-Associated Devosia species: D. insulae, D. limi, and D. soli.</title>
        <authorList>
            <person name="Hassan Y.I."/>
            <person name="Lepp D."/>
            <person name="Zhou T."/>
        </authorList>
    </citation>
    <scope>NUCLEOTIDE SEQUENCE [LARGE SCALE GENOMIC DNA]</scope>
    <source>
        <strain evidence="1 2">DS-56</strain>
    </source>
</reference>
<dbReference type="Proteomes" id="UP000095463">
    <property type="component" value="Unassembled WGS sequence"/>
</dbReference>
<dbReference type="RefSeq" id="WP_055049303.1">
    <property type="nucleotide sequence ID" value="NZ_LAJE02000072.1"/>
</dbReference>
<dbReference type="InterPro" id="IPR021473">
    <property type="entry name" value="DUF3126"/>
</dbReference>
<dbReference type="EMBL" id="LAJE02000072">
    <property type="protein sequence ID" value="OEO32429.1"/>
    <property type="molecule type" value="Genomic_DNA"/>
</dbReference>
<dbReference type="Pfam" id="PF11324">
    <property type="entry name" value="DUF3126"/>
    <property type="match status" value="1"/>
</dbReference>